<feature type="region of interest" description="Disordered" evidence="1">
    <location>
        <begin position="24"/>
        <end position="43"/>
    </location>
</feature>
<dbReference type="InterPro" id="IPR011042">
    <property type="entry name" value="6-blade_b-propeller_TolB-like"/>
</dbReference>
<name>A0A5M6D2H2_9BACT</name>
<gene>
    <name evidence="2" type="ORF">F0145_21490</name>
</gene>
<dbReference type="InterPro" id="IPR015943">
    <property type="entry name" value="WD40/YVTN_repeat-like_dom_sf"/>
</dbReference>
<reference evidence="2 3" key="1">
    <citation type="submission" date="2019-09" db="EMBL/GenBank/DDBJ databases">
        <title>Genome sequence and assembly of Adhaeribacter sp.</title>
        <authorList>
            <person name="Chhetri G."/>
        </authorList>
    </citation>
    <scope>NUCLEOTIDE SEQUENCE [LARGE SCALE GENOMIC DNA]</scope>
    <source>
        <strain evidence="2 3">DK36</strain>
    </source>
</reference>
<evidence type="ECO:0000256" key="1">
    <source>
        <dbReference type="SAM" id="MobiDB-lite"/>
    </source>
</evidence>
<dbReference type="PROSITE" id="PS51257">
    <property type="entry name" value="PROKAR_LIPOPROTEIN"/>
    <property type="match status" value="1"/>
</dbReference>
<dbReference type="AlphaFoldDB" id="A0A5M6D2H2"/>
<protein>
    <recommendedName>
        <fullName evidence="4">SMP-30/Gluconolactonase/LRE-like region domain-containing protein</fullName>
    </recommendedName>
</protein>
<evidence type="ECO:0008006" key="4">
    <source>
        <dbReference type="Google" id="ProtNLM"/>
    </source>
</evidence>
<dbReference type="Proteomes" id="UP000323426">
    <property type="component" value="Unassembled WGS sequence"/>
</dbReference>
<accession>A0A5M6D2H2</accession>
<dbReference type="Gene3D" id="2.120.10.30">
    <property type="entry name" value="TolB, C-terminal domain"/>
    <property type="match status" value="1"/>
</dbReference>
<proteinExistence type="predicted"/>
<feature type="compositionally biased region" description="Basic and acidic residues" evidence="1">
    <location>
        <begin position="30"/>
        <end position="43"/>
    </location>
</feature>
<evidence type="ECO:0000313" key="3">
    <source>
        <dbReference type="Proteomes" id="UP000323426"/>
    </source>
</evidence>
<dbReference type="Gene3D" id="2.130.10.10">
    <property type="entry name" value="YVTN repeat-like/Quinoprotein amine dehydrogenase"/>
    <property type="match status" value="1"/>
</dbReference>
<evidence type="ECO:0000313" key="2">
    <source>
        <dbReference type="EMBL" id="KAA5541206.1"/>
    </source>
</evidence>
<dbReference type="EMBL" id="VWSF01000023">
    <property type="protein sequence ID" value="KAA5541206.1"/>
    <property type="molecule type" value="Genomic_DNA"/>
</dbReference>
<dbReference type="RefSeq" id="WP_150091853.1">
    <property type="nucleotide sequence ID" value="NZ_VWSF01000023.1"/>
</dbReference>
<sequence>MKSLKIFCLSLVFPGLLLSCENAKGSNSGDDGKTKKEQKNNKTKEVASSAVEVVKKWDLPEILLEVSGITYLGNNQFACVQDEDGVIFIYDTAANKIERSITFGAAGDYEGIAVVGRTAYVVRSDGKIYEVDNLDTKSPKVTEHATPLTAANNVEGLTYDAKQNRLLLAIKGAEAGSQTYKGVYAFNLSTKKMAAQPLFKIDLNDTNLKNNAGKKLNNALQPSELAVHPQNGNIYLTEGANPQLFIISPAGKILARHKLDDQVFNQPEGITFSPAGEMYISNEGKKTPGNILQVRLKSE</sequence>
<keyword evidence="3" id="KW-1185">Reference proteome</keyword>
<organism evidence="2 3">
    <name type="scientific">Adhaeribacter rhizoryzae</name>
    <dbReference type="NCBI Taxonomy" id="2607907"/>
    <lineage>
        <taxon>Bacteria</taxon>
        <taxon>Pseudomonadati</taxon>
        <taxon>Bacteroidota</taxon>
        <taxon>Cytophagia</taxon>
        <taxon>Cytophagales</taxon>
        <taxon>Hymenobacteraceae</taxon>
        <taxon>Adhaeribacter</taxon>
    </lineage>
</organism>
<dbReference type="SUPFAM" id="SSF75011">
    <property type="entry name" value="3-carboxy-cis,cis-mucoante lactonizing enzyme"/>
    <property type="match status" value="1"/>
</dbReference>
<comment type="caution">
    <text evidence="2">The sequence shown here is derived from an EMBL/GenBank/DDBJ whole genome shotgun (WGS) entry which is preliminary data.</text>
</comment>